<feature type="chain" id="PRO_5003142972" evidence="3">
    <location>
        <begin position="24"/>
        <end position="286"/>
    </location>
</feature>
<dbReference type="PANTHER" id="PTHR48081:SF30">
    <property type="entry name" value="ACETYL-HYDROLASE LIPR-RELATED"/>
    <property type="match status" value="1"/>
</dbReference>
<evidence type="ECO:0000256" key="2">
    <source>
        <dbReference type="ARBA" id="ARBA00022801"/>
    </source>
</evidence>
<dbReference type="Pfam" id="PF01738">
    <property type="entry name" value="DLH"/>
    <property type="match status" value="1"/>
</dbReference>
<evidence type="ECO:0000256" key="3">
    <source>
        <dbReference type="SAM" id="SignalP"/>
    </source>
</evidence>
<evidence type="ECO:0000259" key="5">
    <source>
        <dbReference type="Pfam" id="PF20434"/>
    </source>
</evidence>
<dbReference type="PANTHER" id="PTHR48081">
    <property type="entry name" value="AB HYDROLASE SUPERFAMILY PROTEIN C4A8.06C"/>
    <property type="match status" value="1"/>
</dbReference>
<dbReference type="Pfam" id="PF20434">
    <property type="entry name" value="BD-FAE"/>
    <property type="match status" value="1"/>
</dbReference>
<evidence type="ECO:0000259" key="4">
    <source>
        <dbReference type="Pfam" id="PF01738"/>
    </source>
</evidence>
<dbReference type="InterPro" id="IPR029058">
    <property type="entry name" value="AB_hydrolase_fold"/>
</dbReference>
<dbReference type="EMBL" id="GU474845">
    <property type="protein sequence ID" value="ADI16747.1"/>
    <property type="molecule type" value="Genomic_DNA"/>
</dbReference>
<accession>E0XQQ6</accession>
<sequence>MNKCHLVCGLVIFLWIFQSSAFAAQWRQPDAKWLYKVVDDTELKLHVYTPEGHSTSDKRPAVIFFFGGGWSNGLPGQHFSQCAHLASRGMVAMSAEYRVKSRNQTTPKECVEDGKSAIRWVRAHAAELGIDPNRLAAGGASAGGHVAAAAGTVDSFDATNEDLSVSSRPDALVLFNPVFDNGPGGFGHSRVKAYWKDISPIYNISGLAPPSIVFLGTEDEYIGAEVAVRYKKLMDQSGVRCDLHLYPEQAHGFFNSDRKNGYFEITLETMDDFLSSLDFLDPKPRE</sequence>
<keyword evidence="3" id="KW-0732">Signal</keyword>
<dbReference type="AlphaFoldDB" id="E0XQQ6"/>
<protein>
    <submittedName>
        <fullName evidence="6">Esterase/lipase</fullName>
    </submittedName>
</protein>
<comment type="similarity">
    <text evidence="1">Belongs to the 'GDXG' lipolytic enzyme family.</text>
</comment>
<reference evidence="6" key="1">
    <citation type="journal article" date="2011" name="Environ. Microbiol.">
        <title>Time-series analyses of Monterey Bay coastal microbial picoplankton using a 'genome proxy' microarray.</title>
        <authorList>
            <person name="Rich V.I."/>
            <person name="Pham V.D."/>
            <person name="Eppley J."/>
            <person name="Shi Y."/>
            <person name="DeLong E.F."/>
        </authorList>
    </citation>
    <scope>NUCLEOTIDE SEQUENCE</scope>
</reference>
<name>E0XQQ6_9BACT</name>
<dbReference type="InterPro" id="IPR049492">
    <property type="entry name" value="BD-FAE-like_dom"/>
</dbReference>
<dbReference type="GO" id="GO:0004806">
    <property type="term" value="F:triacylglycerol lipase activity"/>
    <property type="evidence" value="ECO:0007669"/>
    <property type="project" value="TreeGrafter"/>
</dbReference>
<dbReference type="SUPFAM" id="SSF53474">
    <property type="entry name" value="alpha/beta-Hydrolases"/>
    <property type="match status" value="1"/>
</dbReference>
<dbReference type="InterPro" id="IPR002925">
    <property type="entry name" value="Dienelactn_hydro"/>
</dbReference>
<keyword evidence="2" id="KW-0378">Hydrolase</keyword>
<organism evidence="6">
    <name type="scientific">uncultured Verrucomicrobiales bacterium HF0010_05E02</name>
    <dbReference type="NCBI Taxonomy" id="710995"/>
    <lineage>
        <taxon>Bacteria</taxon>
        <taxon>Pseudomonadati</taxon>
        <taxon>Verrucomicrobiota</taxon>
        <taxon>Verrucomicrobiia</taxon>
        <taxon>Verrucomicrobiales</taxon>
        <taxon>environmental samples</taxon>
    </lineage>
</organism>
<feature type="domain" description="Dienelactone hydrolase" evidence="4">
    <location>
        <begin position="199"/>
        <end position="264"/>
    </location>
</feature>
<evidence type="ECO:0000256" key="1">
    <source>
        <dbReference type="ARBA" id="ARBA00010515"/>
    </source>
</evidence>
<dbReference type="InterPro" id="IPR050300">
    <property type="entry name" value="GDXG_lipolytic_enzyme"/>
</dbReference>
<feature type="domain" description="BD-FAE-like" evidence="5">
    <location>
        <begin position="45"/>
        <end position="162"/>
    </location>
</feature>
<feature type="signal peptide" evidence="3">
    <location>
        <begin position="1"/>
        <end position="23"/>
    </location>
</feature>
<proteinExistence type="inferred from homology"/>
<dbReference type="Gene3D" id="3.40.50.1820">
    <property type="entry name" value="alpha/beta hydrolase"/>
    <property type="match status" value="1"/>
</dbReference>
<evidence type="ECO:0000313" key="6">
    <source>
        <dbReference type="EMBL" id="ADI16747.1"/>
    </source>
</evidence>